<dbReference type="InterPro" id="IPR046341">
    <property type="entry name" value="SET_dom_sf"/>
</dbReference>
<evidence type="ECO:0000256" key="1">
    <source>
        <dbReference type="ARBA" id="ARBA00022603"/>
    </source>
</evidence>
<keyword evidence="3" id="KW-0949">S-adenosyl-L-methionine</keyword>
<dbReference type="VEuPathDB" id="VectorBase:AATE018332"/>
<dbReference type="AlphaFoldDB" id="A0A182JHR4"/>
<dbReference type="GO" id="GO:0032259">
    <property type="term" value="P:methylation"/>
    <property type="evidence" value="ECO:0007669"/>
    <property type="project" value="UniProtKB-KW"/>
</dbReference>
<dbReference type="Gene3D" id="6.10.140.2220">
    <property type="match status" value="1"/>
</dbReference>
<dbReference type="PANTHER" id="PTHR46165">
    <property type="entry name" value="SET AND MYND DOMAIN-CONTAINING PROTEIN 4"/>
    <property type="match status" value="1"/>
</dbReference>
<sequence>MEIYHKDGKFPRYCEAARKSLDANRFNEFALLASDEERFRFVNGLQSIVDELHLKREFNGKSMEQVIALKTLGNKAFQAERWNEALVFYNKCYLSTPRENVQEKSIILANRSAALYHLEKYDLALRDIQRSLDHQYPDQMMYKLTERKARCFLAKKDYEAALDSFKATVKALDDSNLPLERRQKLERDAQIMINLLPKNIEMEQKAKKKSSSNKAKAPAVSQQATGKVPEHFVDKALWFDYTPGEGRFARTKSDLKPNSILLLERPHVAALLEDYSLDHCTHCFKRVSVPIACPLCSDVIFCSDECETKANGSYHRYECGFLPILWGSGASITCHMALRMITQRSGEYFAKIKPELAGLTNDQIDQLPVDDYRKVYNLVTHESERTPEDLFQRTLMATLLNTCLTLGGYSGLGAETQNYIGGLLLHNLQLLQYNAHEVSEMIREKENDVGKSIFIGGGLYPTLALFNHSCDPGVTRYYRGNQVCVRTVKNIPADSMVAENYGPLFTQRRRDERLQKLLNQYRFTCQCVACLENWPLFTEMDPHVIRFRCDGGKICSNVLIIPAEINDFMVKCTECGEHTNIMKGLKTLQDTDMLFKTATRLHAAGEYEAALLKYVEMMTTMSEVLVPPYRDYHLCQQGLRACMLEFGNRYTRAITKK</sequence>
<evidence type="ECO:0000259" key="7">
    <source>
        <dbReference type="PROSITE" id="PS50865"/>
    </source>
</evidence>
<evidence type="ECO:0000256" key="2">
    <source>
        <dbReference type="ARBA" id="ARBA00022679"/>
    </source>
</evidence>
<dbReference type="InterPro" id="IPR019734">
    <property type="entry name" value="TPR_rpt"/>
</dbReference>
<dbReference type="InterPro" id="IPR044421">
    <property type="entry name" value="SMYD4_SET"/>
</dbReference>
<evidence type="ECO:0000256" key="3">
    <source>
        <dbReference type="ARBA" id="ARBA00022691"/>
    </source>
</evidence>
<dbReference type="CDD" id="cd10536">
    <property type="entry name" value="SET_SMYD4"/>
    <property type="match status" value="1"/>
</dbReference>
<dbReference type="Gene3D" id="1.25.40.10">
    <property type="entry name" value="Tetratricopeptide repeat domain"/>
    <property type="match status" value="1"/>
</dbReference>
<dbReference type="SUPFAM" id="SSF48452">
    <property type="entry name" value="TPR-like"/>
    <property type="match status" value="1"/>
</dbReference>
<dbReference type="GO" id="GO:0042051">
    <property type="term" value="P:compound eye photoreceptor development"/>
    <property type="evidence" value="ECO:0007669"/>
    <property type="project" value="TreeGrafter"/>
</dbReference>
<dbReference type="InterPro" id="IPR052097">
    <property type="entry name" value="SET-MYND_domain_protein"/>
</dbReference>
<dbReference type="SUPFAM" id="SSF82199">
    <property type="entry name" value="SET domain"/>
    <property type="match status" value="1"/>
</dbReference>
<keyword evidence="5" id="KW-0863">Zinc-finger</keyword>
<keyword evidence="2" id="KW-0808">Transferase</keyword>
<dbReference type="PANTHER" id="PTHR46165:SF7">
    <property type="entry name" value="SET AND MYND DOMAIN-CONTAINING PROTEIN 4"/>
    <property type="match status" value="1"/>
</dbReference>
<accession>A0A182JHR4</accession>
<evidence type="ECO:0000256" key="5">
    <source>
        <dbReference type="ARBA" id="ARBA00022771"/>
    </source>
</evidence>
<dbReference type="PROSITE" id="PS50865">
    <property type="entry name" value="ZF_MYND_2"/>
    <property type="match status" value="1"/>
</dbReference>
<dbReference type="STRING" id="41427.A0A182JHR4"/>
<evidence type="ECO:0000256" key="4">
    <source>
        <dbReference type="ARBA" id="ARBA00022723"/>
    </source>
</evidence>
<dbReference type="Gene3D" id="1.10.220.160">
    <property type="match status" value="1"/>
</dbReference>
<dbReference type="GO" id="GO:0008168">
    <property type="term" value="F:methyltransferase activity"/>
    <property type="evidence" value="ECO:0007669"/>
    <property type="project" value="UniProtKB-KW"/>
</dbReference>
<keyword evidence="4" id="KW-0479">Metal-binding</keyword>
<name>A0A182JHR4_ANOAO</name>
<evidence type="ECO:0000256" key="6">
    <source>
        <dbReference type="ARBA" id="ARBA00022833"/>
    </source>
</evidence>
<dbReference type="InterPro" id="IPR002893">
    <property type="entry name" value="Znf_MYND"/>
</dbReference>
<dbReference type="Pfam" id="PF01753">
    <property type="entry name" value="zf-MYND"/>
    <property type="match status" value="1"/>
</dbReference>
<proteinExistence type="predicted"/>
<dbReference type="SUPFAM" id="SSF144232">
    <property type="entry name" value="HIT/MYND zinc finger-like"/>
    <property type="match status" value="1"/>
</dbReference>
<organism evidence="8">
    <name type="scientific">Anopheles atroparvus</name>
    <name type="common">European mosquito</name>
    <dbReference type="NCBI Taxonomy" id="41427"/>
    <lineage>
        <taxon>Eukaryota</taxon>
        <taxon>Metazoa</taxon>
        <taxon>Ecdysozoa</taxon>
        <taxon>Arthropoda</taxon>
        <taxon>Hexapoda</taxon>
        <taxon>Insecta</taxon>
        <taxon>Pterygota</taxon>
        <taxon>Neoptera</taxon>
        <taxon>Endopterygota</taxon>
        <taxon>Diptera</taxon>
        <taxon>Nematocera</taxon>
        <taxon>Culicoidea</taxon>
        <taxon>Culicidae</taxon>
        <taxon>Anophelinae</taxon>
        <taxon>Anopheles</taxon>
    </lineage>
</organism>
<dbReference type="GO" id="GO:0008270">
    <property type="term" value="F:zinc ion binding"/>
    <property type="evidence" value="ECO:0007669"/>
    <property type="project" value="UniProtKB-KW"/>
</dbReference>
<feature type="domain" description="MYND-type" evidence="7">
    <location>
        <begin position="280"/>
        <end position="319"/>
    </location>
</feature>
<dbReference type="EnsemblMetazoa" id="AATE018332-RA">
    <property type="protein sequence ID" value="AATE018332-PA.1"/>
    <property type="gene ID" value="AATE018332"/>
</dbReference>
<evidence type="ECO:0000313" key="8">
    <source>
        <dbReference type="EnsemblMetazoa" id="AATE018332-PA.1"/>
    </source>
</evidence>
<reference evidence="8" key="1">
    <citation type="submission" date="2022-08" db="UniProtKB">
        <authorList>
            <consortium name="EnsemblMetazoa"/>
        </authorList>
    </citation>
    <scope>IDENTIFICATION</scope>
    <source>
        <strain evidence="8">EBRO</strain>
    </source>
</reference>
<dbReference type="GO" id="GO:0005737">
    <property type="term" value="C:cytoplasm"/>
    <property type="evidence" value="ECO:0007669"/>
    <property type="project" value="TreeGrafter"/>
</dbReference>
<dbReference type="InterPro" id="IPR011990">
    <property type="entry name" value="TPR-like_helical_dom_sf"/>
</dbReference>
<protein>
    <recommendedName>
        <fullName evidence="7">MYND-type domain-containing protein</fullName>
    </recommendedName>
</protein>
<dbReference type="Gene3D" id="2.170.270.10">
    <property type="entry name" value="SET domain"/>
    <property type="match status" value="1"/>
</dbReference>
<dbReference type="SMART" id="SM00028">
    <property type="entry name" value="TPR"/>
    <property type="match status" value="3"/>
</dbReference>
<keyword evidence="1" id="KW-0489">Methyltransferase</keyword>
<keyword evidence="6" id="KW-0862">Zinc</keyword>
<dbReference type="GO" id="GO:0042826">
    <property type="term" value="F:histone deacetylase binding"/>
    <property type="evidence" value="ECO:0007669"/>
    <property type="project" value="TreeGrafter"/>
</dbReference>
<dbReference type="GO" id="GO:0005634">
    <property type="term" value="C:nucleus"/>
    <property type="evidence" value="ECO:0007669"/>
    <property type="project" value="TreeGrafter"/>
</dbReference>